<organism evidence="1 2">
    <name type="scientific">Phocaeicola dorei</name>
    <dbReference type="NCBI Taxonomy" id="357276"/>
    <lineage>
        <taxon>Bacteria</taxon>
        <taxon>Pseudomonadati</taxon>
        <taxon>Bacteroidota</taxon>
        <taxon>Bacteroidia</taxon>
        <taxon>Bacteroidales</taxon>
        <taxon>Bacteroidaceae</taxon>
        <taxon>Phocaeicola</taxon>
    </lineage>
</organism>
<dbReference type="Pfam" id="PF06908">
    <property type="entry name" value="YpsA"/>
    <property type="match status" value="1"/>
</dbReference>
<evidence type="ECO:0000313" key="1">
    <source>
        <dbReference type="EMBL" id="KAA5315376.1"/>
    </source>
</evidence>
<protein>
    <submittedName>
        <fullName evidence="1">DUF1273 domain-containing protein</fullName>
    </submittedName>
</protein>
<sequence length="206" mass="23866">MKAIETYKTIKTGLFQTETLFLYSYIAHNGLKYDTTGATLDICRKSRDRWLSHLSTSFTGHRQVIDYKQTSDRVKEAIRYCYKNGARFFYAGGAVGFDTIAAEAVLNLKTEFCDIVLIVVVPFPDQDKYFNTENKNRYLNILKQADEVVTISKDFSNIAYLKRNDYMISHSCQLIAYWDEKSLGGTSYTVRKAREKKLTIYNLFKK</sequence>
<dbReference type="InterPro" id="IPR010697">
    <property type="entry name" value="YspA"/>
</dbReference>
<gene>
    <name evidence="1" type="ORF">F2Z07_19560</name>
</gene>
<accession>A0A6L3IMK8</accession>
<dbReference type="RefSeq" id="WP_149917519.1">
    <property type="nucleotide sequence ID" value="NZ_VVZC01000286.1"/>
</dbReference>
<dbReference type="Proteomes" id="UP000481700">
    <property type="component" value="Unassembled WGS sequence"/>
</dbReference>
<dbReference type="PANTHER" id="PTHR38440">
    <property type="entry name" value="UPF0398 PROTEIN YPSA"/>
    <property type="match status" value="1"/>
</dbReference>
<dbReference type="EMBL" id="VVZV01000029">
    <property type="protein sequence ID" value="KAA5315376.1"/>
    <property type="molecule type" value="Genomic_DNA"/>
</dbReference>
<evidence type="ECO:0000313" key="2">
    <source>
        <dbReference type="Proteomes" id="UP000481700"/>
    </source>
</evidence>
<reference evidence="1 2" key="1">
    <citation type="journal article" date="2019" name="Nat. Med.">
        <title>A library of human gut bacterial isolates paired with longitudinal multiomics data enables mechanistic microbiome research.</title>
        <authorList>
            <person name="Poyet M."/>
            <person name="Groussin M."/>
            <person name="Gibbons S.M."/>
            <person name="Avila-Pacheco J."/>
            <person name="Jiang X."/>
            <person name="Kearney S.M."/>
            <person name="Perrotta A.R."/>
            <person name="Berdy B."/>
            <person name="Zhao S."/>
            <person name="Lieberman T.D."/>
            <person name="Swanson P.K."/>
            <person name="Smith M."/>
            <person name="Roesemann S."/>
            <person name="Alexander J.E."/>
            <person name="Rich S.A."/>
            <person name="Livny J."/>
            <person name="Vlamakis H."/>
            <person name="Clish C."/>
            <person name="Bullock K."/>
            <person name="Deik A."/>
            <person name="Scott J."/>
            <person name="Pierce K.A."/>
            <person name="Xavier R.J."/>
            <person name="Alm E.J."/>
        </authorList>
    </citation>
    <scope>NUCLEOTIDE SEQUENCE [LARGE SCALE GENOMIC DNA]</scope>
    <source>
        <strain evidence="1 2">BIOML-A25</strain>
    </source>
</reference>
<proteinExistence type="predicted"/>
<name>A0A6L3IMK8_9BACT</name>
<dbReference type="PANTHER" id="PTHR38440:SF1">
    <property type="entry name" value="UPF0398 PROTEIN SPR0331"/>
    <property type="match status" value="1"/>
</dbReference>
<dbReference type="AlphaFoldDB" id="A0A6L3IMK8"/>
<comment type="caution">
    <text evidence="1">The sequence shown here is derived from an EMBL/GenBank/DDBJ whole genome shotgun (WGS) entry which is preliminary data.</text>
</comment>
<dbReference type="Gene3D" id="3.40.50.450">
    <property type="match status" value="1"/>
</dbReference>
<dbReference type="SUPFAM" id="SSF102405">
    <property type="entry name" value="MCP/YpsA-like"/>
    <property type="match status" value="1"/>
</dbReference>